<dbReference type="InterPro" id="IPR002885">
    <property type="entry name" value="PPR_rpt"/>
</dbReference>
<accession>D5G429</accession>
<proteinExistence type="predicted"/>
<keyword evidence="4" id="KW-1185">Reference proteome</keyword>
<evidence type="ECO:0000313" key="3">
    <source>
        <dbReference type="EMBL" id="CAZ79272.1"/>
    </source>
</evidence>
<dbReference type="InterPro" id="IPR011990">
    <property type="entry name" value="TPR-like_helical_dom_sf"/>
</dbReference>
<dbReference type="NCBIfam" id="TIGR00756">
    <property type="entry name" value="PPR"/>
    <property type="match status" value="2"/>
</dbReference>
<dbReference type="PANTHER" id="PTHR47942">
    <property type="entry name" value="TETRATRICOPEPTIDE REPEAT (TPR)-LIKE SUPERFAMILY PROTEIN-RELATED"/>
    <property type="match status" value="1"/>
</dbReference>
<dbReference type="GeneID" id="9182399"/>
<keyword evidence="1" id="KW-0677">Repeat</keyword>
<dbReference type="HOGENOM" id="CLU_489336_0_0_1"/>
<evidence type="ECO:0000313" key="4">
    <source>
        <dbReference type="Proteomes" id="UP000006911"/>
    </source>
</evidence>
<dbReference type="EMBL" id="FN429986">
    <property type="protein sequence ID" value="CAZ79272.1"/>
    <property type="molecule type" value="Genomic_DNA"/>
</dbReference>
<evidence type="ECO:0000256" key="1">
    <source>
        <dbReference type="ARBA" id="ARBA00022737"/>
    </source>
</evidence>
<name>D5G429_TUBMM</name>
<dbReference type="STRING" id="656061.D5G429"/>
<organism evidence="3 4">
    <name type="scientific">Tuber melanosporum (strain Mel28)</name>
    <name type="common">Perigord black truffle</name>
    <dbReference type="NCBI Taxonomy" id="656061"/>
    <lineage>
        <taxon>Eukaryota</taxon>
        <taxon>Fungi</taxon>
        <taxon>Dikarya</taxon>
        <taxon>Ascomycota</taxon>
        <taxon>Pezizomycotina</taxon>
        <taxon>Pezizomycetes</taxon>
        <taxon>Pezizales</taxon>
        <taxon>Tuberaceae</taxon>
        <taxon>Tuber</taxon>
    </lineage>
</organism>
<dbReference type="Pfam" id="PF13812">
    <property type="entry name" value="PPR_3"/>
    <property type="match status" value="1"/>
</dbReference>
<feature type="repeat" description="PPR" evidence="2">
    <location>
        <begin position="454"/>
        <end position="488"/>
    </location>
</feature>
<evidence type="ECO:0000256" key="2">
    <source>
        <dbReference type="PROSITE-ProRule" id="PRU00708"/>
    </source>
</evidence>
<dbReference type="RefSeq" id="XP_002835151.1">
    <property type="nucleotide sequence ID" value="XM_002835105.1"/>
</dbReference>
<dbReference type="AlphaFoldDB" id="D5G429"/>
<dbReference type="Proteomes" id="UP000006911">
    <property type="component" value="Unassembled WGS sequence"/>
</dbReference>
<gene>
    <name evidence="3" type="ORF">GSTUM_00003926001</name>
</gene>
<dbReference type="InterPro" id="IPR051222">
    <property type="entry name" value="PPR/CCM1_RNA-binding"/>
</dbReference>
<feature type="repeat" description="PPR" evidence="2">
    <location>
        <begin position="245"/>
        <end position="279"/>
    </location>
</feature>
<dbReference type="eggNOG" id="KOG4197">
    <property type="taxonomic scope" value="Eukaryota"/>
</dbReference>
<dbReference type="KEGG" id="tml:GSTUM_00003926001"/>
<dbReference type="PROSITE" id="PS51375">
    <property type="entry name" value="PPR"/>
    <property type="match status" value="2"/>
</dbReference>
<sequence length="557" mass="63696">MSSISRLLHNHSQEQPQKFLRLAAAEGRGVEAIERVWGKLSQGDQLNFFTSIGTFLEEHSYWNMLHRLMQWYCTGTRPPGDQFKICDYFNAIVAAKIPTQRAGEDMVVSRDERRRRADRLITMLRCIICGSNFKGRSYIAQRVLHKLIVNASLDALVGLYGELRKAQHLVGRYTTLHFISRLSDLQTWDEAFSILKTFELGEGLDLMAAKAWHVFLKMFYQATYIGREESNGVIRKMLACNIVPTTETYNILMSKAVREGNEDTLKEAFQEMLQAGLSPTMVTYGILHKHYKLVGKREEQVMVIRDAMMLDKRLNVILASDILHAKVLASSSYMEVYTQFTRLFRPGALAALGLTSATRYPVLEKLGPDHYTIAIMMHAFCREDRGLRVAWRMYREYQRVLREITNPYRAVLVKAGSFIPNSFMMALGAHQAGLHYAARVMEEMLQERSPIKPGVVSWSILLQILVKRGDMAEAERVIDLMRSKGVQPNAVTWTTLLNGYMTRHNLHKTGQIIARMSQMYLQPDRATIDKLTAYLNSQELLGGIRSIEKPEETQQEG</sequence>
<protein>
    <submittedName>
        <fullName evidence="3">(Perigord truffle) hypothetical protein</fullName>
    </submittedName>
</protein>
<dbReference type="Pfam" id="PF13041">
    <property type="entry name" value="PPR_2"/>
    <property type="match status" value="1"/>
</dbReference>
<dbReference type="InParanoid" id="D5G429"/>
<reference evidence="3 4" key="1">
    <citation type="journal article" date="2010" name="Nature">
        <title>Perigord black truffle genome uncovers evolutionary origins and mechanisms of symbiosis.</title>
        <authorList>
            <person name="Martin F."/>
            <person name="Kohler A."/>
            <person name="Murat C."/>
            <person name="Balestrini R."/>
            <person name="Coutinho P.M."/>
            <person name="Jaillon O."/>
            <person name="Montanini B."/>
            <person name="Morin E."/>
            <person name="Noel B."/>
            <person name="Percudani R."/>
            <person name="Porcel B."/>
            <person name="Rubini A."/>
            <person name="Amicucci A."/>
            <person name="Amselem J."/>
            <person name="Anthouard V."/>
            <person name="Arcioni S."/>
            <person name="Artiguenave F."/>
            <person name="Aury J.M."/>
            <person name="Ballario P."/>
            <person name="Bolchi A."/>
            <person name="Brenna A."/>
            <person name="Brun A."/>
            <person name="Buee M."/>
            <person name="Cantarel B."/>
            <person name="Chevalier G."/>
            <person name="Couloux A."/>
            <person name="Da Silva C."/>
            <person name="Denoeud F."/>
            <person name="Duplessis S."/>
            <person name="Ghignone S."/>
            <person name="Hilselberger B."/>
            <person name="Iotti M."/>
            <person name="Marcais B."/>
            <person name="Mello A."/>
            <person name="Miranda M."/>
            <person name="Pacioni G."/>
            <person name="Quesneville H."/>
            <person name="Riccioni C."/>
            <person name="Ruotolo R."/>
            <person name="Splivallo R."/>
            <person name="Stocchi V."/>
            <person name="Tisserant E."/>
            <person name="Viscomi A.R."/>
            <person name="Zambonelli A."/>
            <person name="Zampieri E."/>
            <person name="Henrissat B."/>
            <person name="Lebrun M.H."/>
            <person name="Paolocci F."/>
            <person name="Bonfante P."/>
            <person name="Ottonello S."/>
            <person name="Wincker P."/>
        </authorList>
    </citation>
    <scope>NUCLEOTIDE SEQUENCE [LARGE SCALE GENOMIC DNA]</scope>
    <source>
        <strain evidence="3 4">Mel28</strain>
    </source>
</reference>
<dbReference type="PANTHER" id="PTHR47942:SF63">
    <property type="entry name" value="PENTATRICOPEPTIDE REPEAT-CONTAINING PROTEIN"/>
    <property type="match status" value="1"/>
</dbReference>
<dbReference type="Gene3D" id="1.25.40.10">
    <property type="entry name" value="Tetratricopeptide repeat domain"/>
    <property type="match status" value="2"/>
</dbReference>